<dbReference type="AlphaFoldDB" id="A0A6A6TU12"/>
<reference evidence="1" key="1">
    <citation type="journal article" date="2020" name="Stud. Mycol.">
        <title>101 Dothideomycetes genomes: a test case for predicting lifestyles and emergence of pathogens.</title>
        <authorList>
            <person name="Haridas S."/>
            <person name="Albert R."/>
            <person name="Binder M."/>
            <person name="Bloem J."/>
            <person name="Labutti K."/>
            <person name="Salamov A."/>
            <person name="Andreopoulos B."/>
            <person name="Baker S."/>
            <person name="Barry K."/>
            <person name="Bills G."/>
            <person name="Bluhm B."/>
            <person name="Cannon C."/>
            <person name="Castanera R."/>
            <person name="Culley D."/>
            <person name="Daum C."/>
            <person name="Ezra D."/>
            <person name="Gonzalez J."/>
            <person name="Henrissat B."/>
            <person name="Kuo A."/>
            <person name="Liang C."/>
            <person name="Lipzen A."/>
            <person name="Lutzoni F."/>
            <person name="Magnuson J."/>
            <person name="Mondo S."/>
            <person name="Nolan M."/>
            <person name="Ohm R."/>
            <person name="Pangilinan J."/>
            <person name="Park H.-J."/>
            <person name="Ramirez L."/>
            <person name="Alfaro M."/>
            <person name="Sun H."/>
            <person name="Tritt A."/>
            <person name="Yoshinaga Y."/>
            <person name="Zwiers L.-H."/>
            <person name="Turgeon B."/>
            <person name="Goodwin S."/>
            <person name="Spatafora J."/>
            <person name="Crous P."/>
            <person name="Grigoriev I."/>
        </authorList>
    </citation>
    <scope>NUCLEOTIDE SEQUENCE</scope>
    <source>
        <strain evidence="1">CBS 115976</strain>
    </source>
</reference>
<dbReference type="OrthoDB" id="10003767at2759"/>
<proteinExistence type="predicted"/>
<evidence type="ECO:0000313" key="2">
    <source>
        <dbReference type="Proteomes" id="UP000799302"/>
    </source>
</evidence>
<protein>
    <submittedName>
        <fullName evidence="1">Uncharacterized protein</fullName>
    </submittedName>
</protein>
<evidence type="ECO:0000313" key="1">
    <source>
        <dbReference type="EMBL" id="KAF2663250.1"/>
    </source>
</evidence>
<keyword evidence="2" id="KW-1185">Reference proteome</keyword>
<name>A0A6A6TU12_9PEZI</name>
<accession>A0A6A6TU12</accession>
<sequence length="133" mass="15409">MTSAGNINESLDVSCIVKRQRKKQTIPSEFAILLTKSSMKKLYPSWTDDEVDRQRKLLKGHEEEVRIKGWQEALGQIVRLISEDSIFQRFLIKHPNTKLKLLNVSLFLLLWAIRSPVARSIRGTQKPKTALFY</sequence>
<dbReference type="EMBL" id="MU004246">
    <property type="protein sequence ID" value="KAF2663250.1"/>
    <property type="molecule type" value="Genomic_DNA"/>
</dbReference>
<organism evidence="1 2">
    <name type="scientific">Microthyrium microscopicum</name>
    <dbReference type="NCBI Taxonomy" id="703497"/>
    <lineage>
        <taxon>Eukaryota</taxon>
        <taxon>Fungi</taxon>
        <taxon>Dikarya</taxon>
        <taxon>Ascomycota</taxon>
        <taxon>Pezizomycotina</taxon>
        <taxon>Dothideomycetes</taxon>
        <taxon>Dothideomycetes incertae sedis</taxon>
        <taxon>Microthyriales</taxon>
        <taxon>Microthyriaceae</taxon>
        <taxon>Microthyrium</taxon>
    </lineage>
</organism>
<gene>
    <name evidence="1" type="ORF">BT63DRAFT_484342</name>
</gene>
<dbReference type="Proteomes" id="UP000799302">
    <property type="component" value="Unassembled WGS sequence"/>
</dbReference>